<proteinExistence type="predicted"/>
<reference evidence="6 7" key="1">
    <citation type="journal article" date="2018" name="Evol. Lett.">
        <title>Horizontal gene cluster transfer increased hallucinogenic mushroom diversity.</title>
        <authorList>
            <person name="Reynolds H.T."/>
            <person name="Vijayakumar V."/>
            <person name="Gluck-Thaler E."/>
            <person name="Korotkin H.B."/>
            <person name="Matheny P.B."/>
            <person name="Slot J.C."/>
        </authorList>
    </citation>
    <scope>NUCLEOTIDE SEQUENCE [LARGE SCALE GENOMIC DNA]</scope>
    <source>
        <strain evidence="6 7">2631</strain>
    </source>
</reference>
<dbReference type="SUPFAM" id="SSF47473">
    <property type="entry name" value="EF-hand"/>
    <property type="match status" value="1"/>
</dbReference>
<evidence type="ECO:0000259" key="4">
    <source>
        <dbReference type="PROSITE" id="PS50004"/>
    </source>
</evidence>
<dbReference type="Pfam" id="PF02666">
    <property type="entry name" value="PS_Dcarbxylase"/>
    <property type="match status" value="1"/>
</dbReference>
<name>A0A409X4D2_PSICY</name>
<comment type="caution">
    <text evidence="6">The sequence shown here is derived from an EMBL/GenBank/DDBJ whole genome shotgun (WGS) entry which is preliminary data.</text>
</comment>
<dbReference type="PANTHER" id="PTHR10067">
    <property type="entry name" value="PHOSPHATIDYLSERINE DECARBOXYLASE"/>
    <property type="match status" value="1"/>
</dbReference>
<accession>A0A409X4D2</accession>
<dbReference type="Proteomes" id="UP000283269">
    <property type="component" value="Unassembled WGS sequence"/>
</dbReference>
<evidence type="ECO:0008006" key="8">
    <source>
        <dbReference type="Google" id="ProtNLM"/>
    </source>
</evidence>
<dbReference type="SMART" id="SM00239">
    <property type="entry name" value="C2"/>
    <property type="match status" value="1"/>
</dbReference>
<dbReference type="GO" id="GO:0005509">
    <property type="term" value="F:calcium ion binding"/>
    <property type="evidence" value="ECO:0007669"/>
    <property type="project" value="InterPro"/>
</dbReference>
<dbReference type="InterPro" id="IPR011992">
    <property type="entry name" value="EF-hand-dom_pair"/>
</dbReference>
<dbReference type="InterPro" id="IPR035892">
    <property type="entry name" value="C2_domain_sf"/>
</dbReference>
<gene>
    <name evidence="6" type="ORF">CVT25_012503</name>
</gene>
<dbReference type="SUPFAM" id="SSF49562">
    <property type="entry name" value="C2 domain (Calcium/lipid-binding domain, CaLB)"/>
    <property type="match status" value="1"/>
</dbReference>
<feature type="domain" description="EF-hand" evidence="5">
    <location>
        <begin position="155"/>
        <end position="190"/>
    </location>
</feature>
<dbReference type="PANTHER" id="PTHR10067:SF17">
    <property type="entry name" value="PHOSPHATIDYLSERINE DECARBOXYLASE PROENZYME 2"/>
    <property type="match status" value="1"/>
</dbReference>
<evidence type="ECO:0000256" key="1">
    <source>
        <dbReference type="ARBA" id="ARBA00022793"/>
    </source>
</evidence>
<dbReference type="FunCoup" id="A0A409X4D2">
    <property type="interactions" value="55"/>
</dbReference>
<organism evidence="6 7">
    <name type="scientific">Psilocybe cyanescens</name>
    <dbReference type="NCBI Taxonomy" id="93625"/>
    <lineage>
        <taxon>Eukaryota</taxon>
        <taxon>Fungi</taxon>
        <taxon>Dikarya</taxon>
        <taxon>Basidiomycota</taxon>
        <taxon>Agaricomycotina</taxon>
        <taxon>Agaricomycetes</taxon>
        <taxon>Agaricomycetidae</taxon>
        <taxon>Agaricales</taxon>
        <taxon>Agaricineae</taxon>
        <taxon>Strophariaceae</taxon>
        <taxon>Psilocybe</taxon>
    </lineage>
</organism>
<keyword evidence="1" id="KW-0210">Decarboxylase</keyword>
<sequence>MLEIQGADDLPNPVNITRMDWDMDPFVVISFGKKVFRTRVIRHSRDPVWDEMLLFHVRRCETSFKVQLSVLDWDKLSSNAHIGDAYFDVNELVRRAPQPDKDTGLYPVGGEEGEKGAERMREYSLPLTTAKEMRWQARYNPIIRFRAKYQPYEVLRQRFWKQYLAQYDTNNTCALSYVELRTMLKSLGSTLTSTTVSSFFTRYGKHPHEDEISIEQAVMCLEEELGGPVREKKKRIGGNGDTEEGEDGGLNPNPVERVINIKNCPLCHRLRLNSKADMDIVTHLAVCASGDWNKMDKIMLGNFVTARQAQRELYTKALERVGWWDNRIRENSANVVIQNRMTGQLEEEKTQVYDWLGIRLLGAWSGMEGGQARRLLKSLSIKHDNKYDDPGSTKEILAFIEFHGLKMDEILDPLDSFKTFNQFFYRKLKPSARPMECPTDPYRLISAADCRLMTFATVSEATQLWIKGREFSVARLLGEHYKAEAERYVGGALAIFRLAPQDYHRFHSPVEGKVGAMIDVEGENYTVIPQAIRSAVDVYGENARKIVPIDSPQFGRVFMVCMGAMMARSIKMTVQEGEWVERGQEFGYFAFGESTIVILFAKGCVEWDKDLLINGWALLETLVQVGMGIGRGKQFLSALPLCSLSM</sequence>
<dbReference type="Gene3D" id="1.10.238.10">
    <property type="entry name" value="EF-hand"/>
    <property type="match status" value="1"/>
</dbReference>
<dbReference type="GO" id="GO:0008654">
    <property type="term" value="P:phospholipid biosynthetic process"/>
    <property type="evidence" value="ECO:0007669"/>
    <property type="project" value="InterPro"/>
</dbReference>
<dbReference type="EMBL" id="NHYD01002677">
    <property type="protein sequence ID" value="PPQ85597.1"/>
    <property type="molecule type" value="Genomic_DNA"/>
</dbReference>
<dbReference type="OrthoDB" id="67700at2759"/>
<evidence type="ECO:0000259" key="5">
    <source>
        <dbReference type="PROSITE" id="PS50222"/>
    </source>
</evidence>
<dbReference type="Gene3D" id="2.60.40.150">
    <property type="entry name" value="C2 domain"/>
    <property type="match status" value="1"/>
</dbReference>
<evidence type="ECO:0000313" key="7">
    <source>
        <dbReference type="Proteomes" id="UP000283269"/>
    </source>
</evidence>
<protein>
    <recommendedName>
        <fullName evidence="8">Phosphatidylserine decarboxylase</fullName>
    </recommendedName>
</protein>
<dbReference type="PROSITE" id="PS50004">
    <property type="entry name" value="C2"/>
    <property type="match status" value="1"/>
</dbReference>
<keyword evidence="7" id="KW-1185">Reference proteome</keyword>
<dbReference type="Pfam" id="PF00168">
    <property type="entry name" value="C2"/>
    <property type="match status" value="1"/>
</dbReference>
<dbReference type="AlphaFoldDB" id="A0A409X4D2"/>
<dbReference type="STRING" id="93625.A0A409X4D2"/>
<dbReference type="InterPro" id="IPR000008">
    <property type="entry name" value="C2_dom"/>
</dbReference>
<dbReference type="InParanoid" id="A0A409X4D2"/>
<dbReference type="PROSITE" id="PS50222">
    <property type="entry name" value="EF_HAND_2"/>
    <property type="match status" value="1"/>
</dbReference>
<dbReference type="GO" id="GO:0004609">
    <property type="term" value="F:phosphatidylserine decarboxylase activity"/>
    <property type="evidence" value="ECO:0007669"/>
    <property type="project" value="InterPro"/>
</dbReference>
<feature type="region of interest" description="Disordered" evidence="3">
    <location>
        <begin position="231"/>
        <end position="253"/>
    </location>
</feature>
<dbReference type="InterPro" id="IPR002048">
    <property type="entry name" value="EF_hand_dom"/>
</dbReference>
<evidence type="ECO:0000256" key="3">
    <source>
        <dbReference type="SAM" id="MobiDB-lite"/>
    </source>
</evidence>
<feature type="domain" description="C2" evidence="4">
    <location>
        <begin position="1"/>
        <end position="102"/>
    </location>
</feature>
<evidence type="ECO:0000313" key="6">
    <source>
        <dbReference type="EMBL" id="PPQ85597.1"/>
    </source>
</evidence>
<dbReference type="InterPro" id="IPR003817">
    <property type="entry name" value="PS_Dcarbxylase"/>
</dbReference>
<evidence type="ECO:0000256" key="2">
    <source>
        <dbReference type="ARBA" id="ARBA00023239"/>
    </source>
</evidence>
<keyword evidence="2" id="KW-0456">Lyase</keyword>